<evidence type="ECO:0000313" key="1">
    <source>
        <dbReference type="EMBL" id="MBC6493174.1"/>
    </source>
</evidence>
<protein>
    <recommendedName>
        <fullName evidence="3">Type IX secretion system membrane protein PorP/SprF</fullName>
    </recommendedName>
</protein>
<comment type="caution">
    <text evidence="1">The sequence shown here is derived from an EMBL/GenBank/DDBJ whole genome shotgun (WGS) entry which is preliminary data.</text>
</comment>
<accession>A0ABR7MDS0</accession>
<reference evidence="1 2" key="1">
    <citation type="submission" date="2016-07" db="EMBL/GenBank/DDBJ databases">
        <title>Genome analysis of Flavihumibacter stibioxidans YS-17.</title>
        <authorList>
            <person name="Shi K."/>
            <person name="Han Y."/>
            <person name="Wang G."/>
        </authorList>
    </citation>
    <scope>NUCLEOTIDE SEQUENCE [LARGE SCALE GENOMIC DNA]</scope>
    <source>
        <strain evidence="1 2">YS-17</strain>
    </source>
</reference>
<dbReference type="EMBL" id="MBUA01000032">
    <property type="protein sequence ID" value="MBC6493174.1"/>
    <property type="molecule type" value="Genomic_DNA"/>
</dbReference>
<sequence>MKTSVQLFTLLLDLLRFARQSGNTVLHAGHVRSVLVFVSITTACQLKAQDPNFSQFWASPLNVNPALTANINGDWRTIMNFRNQWIGPTAPYMTGTISFDSKILQGRLSEGQRFGAGGMLMYDKTMSGVLKSTYGSANVSYNILVAEGLGRHYVGAGVGLIYGHKRMDWSRATFGEQYNGRGFDVNMPSGESALSNMKPYLSGSVGLTYSYQNDIANFDFGMSAFHVNRPRQTFLKDEKERLATRYVVHANYERNLSESVVLTTNGIYQRQTTASYFSVGGGLGYILDEEFNTSLSAGVWYWSKNAIVPYVGATYKNLQLGFSYDVLISKLKDSPGIRSTWEVSVIFRDLKELTGVIYCPPWK</sequence>
<evidence type="ECO:0000313" key="2">
    <source>
        <dbReference type="Proteomes" id="UP000765802"/>
    </source>
</evidence>
<organism evidence="1 2">
    <name type="scientific">Flavihumibacter stibioxidans</name>
    <dbReference type="NCBI Taxonomy" id="1834163"/>
    <lineage>
        <taxon>Bacteria</taxon>
        <taxon>Pseudomonadati</taxon>
        <taxon>Bacteroidota</taxon>
        <taxon>Chitinophagia</taxon>
        <taxon>Chitinophagales</taxon>
        <taxon>Chitinophagaceae</taxon>
        <taxon>Flavihumibacter</taxon>
    </lineage>
</organism>
<dbReference type="NCBIfam" id="TIGR03519">
    <property type="entry name" value="T9SS_PorP_fam"/>
    <property type="match status" value="1"/>
</dbReference>
<dbReference type="Pfam" id="PF11751">
    <property type="entry name" value="PorP_SprF"/>
    <property type="match status" value="1"/>
</dbReference>
<proteinExistence type="predicted"/>
<dbReference type="RefSeq" id="WP_187258494.1">
    <property type="nucleotide sequence ID" value="NZ_JBHULF010000009.1"/>
</dbReference>
<name>A0ABR7MDS0_9BACT</name>
<dbReference type="Proteomes" id="UP000765802">
    <property type="component" value="Unassembled WGS sequence"/>
</dbReference>
<evidence type="ECO:0008006" key="3">
    <source>
        <dbReference type="Google" id="ProtNLM"/>
    </source>
</evidence>
<gene>
    <name evidence="1" type="ORF">BC349_19135</name>
</gene>
<keyword evidence="2" id="KW-1185">Reference proteome</keyword>
<dbReference type="InterPro" id="IPR019861">
    <property type="entry name" value="PorP/SprF_Bacteroidetes"/>
</dbReference>